<evidence type="ECO:0000313" key="1">
    <source>
        <dbReference type="EMBL" id="CAF2878213.1"/>
    </source>
</evidence>
<reference evidence="1" key="1">
    <citation type="submission" date="2021-02" db="EMBL/GenBank/DDBJ databases">
        <authorList>
            <person name="Bekaert M."/>
        </authorList>
    </citation>
    <scope>NUCLEOTIDE SEQUENCE</scope>
    <source>
        <strain evidence="1">IoA-00</strain>
    </source>
</reference>
<evidence type="ECO:0000313" key="2">
    <source>
        <dbReference type="Proteomes" id="UP000675881"/>
    </source>
</evidence>
<organism evidence="1 2">
    <name type="scientific">Lepeophtheirus salmonis</name>
    <name type="common">Salmon louse</name>
    <name type="synonym">Caligus salmonis</name>
    <dbReference type="NCBI Taxonomy" id="72036"/>
    <lineage>
        <taxon>Eukaryota</taxon>
        <taxon>Metazoa</taxon>
        <taxon>Ecdysozoa</taxon>
        <taxon>Arthropoda</taxon>
        <taxon>Crustacea</taxon>
        <taxon>Multicrustacea</taxon>
        <taxon>Hexanauplia</taxon>
        <taxon>Copepoda</taxon>
        <taxon>Siphonostomatoida</taxon>
        <taxon>Caligidae</taxon>
        <taxon>Lepeophtheirus</taxon>
    </lineage>
</organism>
<dbReference type="EMBL" id="HG994581">
    <property type="protein sequence ID" value="CAF2878213.1"/>
    <property type="molecule type" value="Genomic_DNA"/>
</dbReference>
<dbReference type="Proteomes" id="UP000675881">
    <property type="component" value="Chromosome 2"/>
</dbReference>
<keyword evidence="2" id="KW-1185">Reference proteome</keyword>
<accession>A0A7R8CP53</accession>
<proteinExistence type="predicted"/>
<sequence length="218" mass="25209">MDDQRSKSIKTLYQKIRQGCPQIAMSIASHKEISSEVTRIPITDQGMQAKLAVYDHGLSEADSKLNKCKDLIQECAKWEDMSIKDLLESQNYKKCVKLQKSIHVDWETFFELHHNVKNRTNDFQNITTDSSRGNRIYVSLKPEPLEVNNSLIEFKNWMKAFRRFYSSNLMSKLALDEQQGYLDNCLSFSCRGNLEQFLDMGDIESIDACLDSLNGNYQ</sequence>
<dbReference type="AlphaFoldDB" id="A0A7R8CP53"/>
<protein>
    <submittedName>
        <fullName evidence="1">(salmon louse) hypothetical protein</fullName>
    </submittedName>
</protein>
<name>A0A7R8CP53_LEPSM</name>
<gene>
    <name evidence="1" type="ORF">LSAA_6863</name>
</gene>